<evidence type="ECO:0000256" key="2">
    <source>
        <dbReference type="ARBA" id="ARBA00004496"/>
    </source>
</evidence>
<dbReference type="InterPro" id="IPR001781">
    <property type="entry name" value="Znf_LIM"/>
</dbReference>
<keyword evidence="6" id="KW-0677">Repeat</keyword>
<feature type="region of interest" description="Disordered" evidence="12">
    <location>
        <begin position="99"/>
        <end position="124"/>
    </location>
</feature>
<dbReference type="Proteomes" id="UP001142055">
    <property type="component" value="Chromosome 2"/>
</dbReference>
<evidence type="ECO:0000313" key="15">
    <source>
        <dbReference type="Proteomes" id="UP001142055"/>
    </source>
</evidence>
<name>A0A9Q0RM42_BLOTA</name>
<organism evidence="14 15">
    <name type="scientific">Blomia tropicalis</name>
    <name type="common">Mite</name>
    <dbReference type="NCBI Taxonomy" id="40697"/>
    <lineage>
        <taxon>Eukaryota</taxon>
        <taxon>Metazoa</taxon>
        <taxon>Ecdysozoa</taxon>
        <taxon>Arthropoda</taxon>
        <taxon>Chelicerata</taxon>
        <taxon>Arachnida</taxon>
        <taxon>Acari</taxon>
        <taxon>Acariformes</taxon>
        <taxon>Sarcoptiformes</taxon>
        <taxon>Astigmata</taxon>
        <taxon>Glycyphagoidea</taxon>
        <taxon>Echimyopodidae</taxon>
        <taxon>Blomia</taxon>
    </lineage>
</organism>
<keyword evidence="7 11" id="KW-0862">Zinc</keyword>
<comment type="similarity">
    <text evidence="3">Belongs to the zyxin/ajuba family.</text>
</comment>
<sequence length="424" mass="47660">MLKDRTYDLVDDELPLPPPPTPVSIRSTSWSDQAFPPPPTELDTYVNLSEINENRRRNDSKPLSIEQHSSGQHLYANLNVPQSSSSRVARESIYEIISKNDDKDQQFSQQRPTQPKLQQPNFCSTNENSIYANLNIQSNRQQHSLPNNNNNKNLTKHLNDSENAIYTNLSNLNLGNSPNIGGIGYKHSSAPIKNSLRVNRSSATKEEDEVDHLTDLLVKSMENSAEPDFFGMCNKCGEKVVGEGSGCTAMEMVYHIKCFTCFECHKELRGKSFYAMENSPYCEECYLNTLEKCSVCEKPILDRILRATGKPYHPNCFTCVVCKKCLDGIPFTVDAANQIHCIDDFHKIFAPRCSVCNDPIVPEPGKTETVRVVALERSFHVSCYKCEDCDLLLSSEAEGRGCYPLDDHILCRSCNAKRVQALSA</sequence>
<evidence type="ECO:0000256" key="9">
    <source>
        <dbReference type="ARBA" id="ARBA00022949"/>
    </source>
</evidence>
<evidence type="ECO:0000259" key="13">
    <source>
        <dbReference type="PROSITE" id="PS50023"/>
    </source>
</evidence>
<feature type="domain" description="LIM zinc-binding" evidence="13">
    <location>
        <begin position="231"/>
        <end position="290"/>
    </location>
</feature>
<evidence type="ECO:0000256" key="12">
    <source>
        <dbReference type="SAM" id="MobiDB-lite"/>
    </source>
</evidence>
<dbReference type="CDD" id="cd09437">
    <property type="entry name" value="LIM3_LPP"/>
    <property type="match status" value="1"/>
</dbReference>
<dbReference type="FunFam" id="2.10.110.10:FF:000027">
    <property type="entry name" value="lipoma-preferred partner isoform X1"/>
    <property type="match status" value="1"/>
</dbReference>
<dbReference type="SMART" id="SM00132">
    <property type="entry name" value="LIM"/>
    <property type="match status" value="3"/>
</dbReference>
<dbReference type="FunFam" id="2.10.110.10:FF:000109">
    <property type="entry name" value="Lipoma preferred partner"/>
    <property type="match status" value="1"/>
</dbReference>
<dbReference type="FunFam" id="2.10.110.10:FF:000042">
    <property type="entry name" value="lipoma-preferred partner isoform X1"/>
    <property type="match status" value="1"/>
</dbReference>
<dbReference type="PROSITE" id="PS00478">
    <property type="entry name" value="LIM_DOMAIN_1"/>
    <property type="match status" value="1"/>
</dbReference>
<keyword evidence="5 11" id="KW-0479">Metal-binding</keyword>
<keyword evidence="15" id="KW-1185">Reference proteome</keyword>
<protein>
    <recommendedName>
        <fullName evidence="13">LIM zinc-binding domain-containing protein</fullName>
    </recommendedName>
</protein>
<feature type="domain" description="LIM zinc-binding" evidence="13">
    <location>
        <begin position="291"/>
        <end position="351"/>
    </location>
</feature>
<evidence type="ECO:0000256" key="3">
    <source>
        <dbReference type="ARBA" id="ARBA00009611"/>
    </source>
</evidence>
<dbReference type="SUPFAM" id="SSF57716">
    <property type="entry name" value="Glucocorticoid receptor-like (DNA-binding domain)"/>
    <property type="match status" value="3"/>
</dbReference>
<dbReference type="Pfam" id="PF00412">
    <property type="entry name" value="LIM"/>
    <property type="match status" value="3"/>
</dbReference>
<dbReference type="GO" id="GO:0046872">
    <property type="term" value="F:metal ion binding"/>
    <property type="evidence" value="ECO:0007669"/>
    <property type="project" value="UniProtKB-KW"/>
</dbReference>
<evidence type="ECO:0000256" key="4">
    <source>
        <dbReference type="ARBA" id="ARBA00022490"/>
    </source>
</evidence>
<dbReference type="AlphaFoldDB" id="A0A9Q0RM42"/>
<feature type="compositionally biased region" description="Polar residues" evidence="12">
    <location>
        <begin position="106"/>
        <end position="124"/>
    </location>
</feature>
<feature type="domain" description="LIM zinc-binding" evidence="13">
    <location>
        <begin position="352"/>
        <end position="421"/>
    </location>
</feature>
<feature type="region of interest" description="Disordered" evidence="12">
    <location>
        <begin position="1"/>
        <end position="44"/>
    </location>
</feature>
<dbReference type="CDD" id="cd09354">
    <property type="entry name" value="LIM2_LPP"/>
    <property type="match status" value="1"/>
</dbReference>
<evidence type="ECO:0000256" key="11">
    <source>
        <dbReference type="PROSITE-ProRule" id="PRU00125"/>
    </source>
</evidence>
<dbReference type="PANTHER" id="PTHR24207">
    <property type="entry name" value="ZYX102 PROTEIN"/>
    <property type="match status" value="1"/>
</dbReference>
<dbReference type="EMBL" id="JAPWDV010000002">
    <property type="protein sequence ID" value="KAJ6219336.1"/>
    <property type="molecule type" value="Genomic_DNA"/>
</dbReference>
<proteinExistence type="inferred from homology"/>
<reference evidence="14" key="1">
    <citation type="submission" date="2022-12" db="EMBL/GenBank/DDBJ databases">
        <title>Genome assemblies of Blomia tropicalis.</title>
        <authorList>
            <person name="Cui Y."/>
        </authorList>
    </citation>
    <scope>NUCLEOTIDE SEQUENCE</scope>
    <source>
        <tissue evidence="14">Adult mites</tissue>
    </source>
</reference>
<dbReference type="GO" id="GO:0005925">
    <property type="term" value="C:focal adhesion"/>
    <property type="evidence" value="ECO:0007669"/>
    <property type="project" value="TreeGrafter"/>
</dbReference>
<evidence type="ECO:0000313" key="14">
    <source>
        <dbReference type="EMBL" id="KAJ6219336.1"/>
    </source>
</evidence>
<evidence type="ECO:0000256" key="8">
    <source>
        <dbReference type="ARBA" id="ARBA00022889"/>
    </source>
</evidence>
<dbReference type="GO" id="GO:0098609">
    <property type="term" value="P:cell-cell adhesion"/>
    <property type="evidence" value="ECO:0007669"/>
    <property type="project" value="TreeGrafter"/>
</dbReference>
<dbReference type="OMA" id="HAYCEKD"/>
<evidence type="ECO:0000256" key="6">
    <source>
        <dbReference type="ARBA" id="ARBA00022737"/>
    </source>
</evidence>
<keyword evidence="10 11" id="KW-0440">LIM domain</keyword>
<comment type="subcellular location">
    <subcellularLocation>
        <location evidence="1">Cell junction</location>
    </subcellularLocation>
    <subcellularLocation>
        <location evidence="2">Cytoplasm</location>
    </subcellularLocation>
</comment>
<dbReference type="PROSITE" id="PS50023">
    <property type="entry name" value="LIM_DOMAIN_2"/>
    <property type="match status" value="3"/>
</dbReference>
<keyword evidence="8" id="KW-0130">Cell adhesion</keyword>
<evidence type="ECO:0000256" key="5">
    <source>
        <dbReference type="ARBA" id="ARBA00022723"/>
    </source>
</evidence>
<dbReference type="GO" id="GO:0005737">
    <property type="term" value="C:cytoplasm"/>
    <property type="evidence" value="ECO:0007669"/>
    <property type="project" value="UniProtKB-SubCell"/>
</dbReference>
<evidence type="ECO:0000256" key="1">
    <source>
        <dbReference type="ARBA" id="ARBA00004282"/>
    </source>
</evidence>
<accession>A0A9Q0RM42</accession>
<gene>
    <name evidence="14" type="ORF">RDWZM_005148</name>
</gene>
<keyword evidence="4" id="KW-0963">Cytoplasm</keyword>
<dbReference type="GO" id="GO:0001725">
    <property type="term" value="C:stress fiber"/>
    <property type="evidence" value="ECO:0007669"/>
    <property type="project" value="TreeGrafter"/>
</dbReference>
<dbReference type="Gene3D" id="2.10.110.10">
    <property type="entry name" value="Cysteine Rich Protein"/>
    <property type="match status" value="3"/>
</dbReference>
<dbReference type="PANTHER" id="PTHR24207:SF2">
    <property type="entry name" value="ZYX102 PROTEIN"/>
    <property type="match status" value="1"/>
</dbReference>
<evidence type="ECO:0000256" key="7">
    <source>
        <dbReference type="ARBA" id="ARBA00022833"/>
    </source>
</evidence>
<evidence type="ECO:0000256" key="10">
    <source>
        <dbReference type="ARBA" id="ARBA00023038"/>
    </source>
</evidence>
<keyword evidence="9" id="KW-0965">Cell junction</keyword>
<comment type="caution">
    <text evidence="14">The sequence shown here is derived from an EMBL/GenBank/DDBJ whole genome shotgun (WGS) entry which is preliminary data.</text>
</comment>